<feature type="region of interest" description="Disordered" evidence="1">
    <location>
        <begin position="18"/>
        <end position="38"/>
    </location>
</feature>
<name>A0A834S0C1_9PLEO</name>
<proteinExistence type="predicted"/>
<dbReference type="Proteomes" id="UP000245464">
    <property type="component" value="Chromosome 3"/>
</dbReference>
<evidence type="ECO:0000256" key="1">
    <source>
        <dbReference type="SAM" id="MobiDB-lite"/>
    </source>
</evidence>
<comment type="caution">
    <text evidence="2">The sequence shown here is derived from an EMBL/GenBank/DDBJ whole genome shotgun (WGS) entry which is preliminary data.</text>
</comment>
<evidence type="ECO:0000313" key="2">
    <source>
        <dbReference type="EMBL" id="KAF7573087.1"/>
    </source>
</evidence>
<evidence type="ECO:0000313" key="3">
    <source>
        <dbReference type="Proteomes" id="UP000245464"/>
    </source>
</evidence>
<sequence length="160" mass="17905">MSPSPEPENYEEVVTYTYAEQPSEPLPDTEGVDQDKTSPCEAELLPSLSAPRADSSVVITGDVFLDMLSSYSHWHSLLELRDYFYNVTATYMIFTEAFQGLGADSLRRSIKINYLKGHSTKFGVLEAYLDFAVVEGPVILGLDKNFTAEYLWATASDREL</sequence>
<gene>
    <name evidence="2" type="ORF">PtrM4_079920</name>
</gene>
<protein>
    <submittedName>
        <fullName evidence="2">Uncharacterized protein</fullName>
    </submittedName>
</protein>
<dbReference type="EMBL" id="NQIK02000003">
    <property type="protein sequence ID" value="KAF7573087.1"/>
    <property type="molecule type" value="Genomic_DNA"/>
</dbReference>
<reference evidence="2 3" key="1">
    <citation type="journal article" date="2018" name="BMC Genomics">
        <title>Comparative genomics of the wheat fungal pathogen Pyrenophora tritici-repentis reveals chromosomal variations and genome plasticity.</title>
        <authorList>
            <person name="Moolhuijzen P."/>
            <person name="See P.T."/>
            <person name="Hane J.K."/>
            <person name="Shi G."/>
            <person name="Liu Z."/>
            <person name="Oliver R.P."/>
            <person name="Moffat C.S."/>
        </authorList>
    </citation>
    <scope>NUCLEOTIDE SEQUENCE [LARGE SCALE GENOMIC DNA]</scope>
    <source>
        <strain evidence="2">M4</strain>
    </source>
</reference>
<organism evidence="2 3">
    <name type="scientific">Pyrenophora tritici-repentis</name>
    <dbReference type="NCBI Taxonomy" id="45151"/>
    <lineage>
        <taxon>Eukaryota</taxon>
        <taxon>Fungi</taxon>
        <taxon>Dikarya</taxon>
        <taxon>Ascomycota</taxon>
        <taxon>Pezizomycotina</taxon>
        <taxon>Dothideomycetes</taxon>
        <taxon>Pleosporomycetidae</taxon>
        <taxon>Pleosporales</taxon>
        <taxon>Pleosporineae</taxon>
        <taxon>Pleosporaceae</taxon>
        <taxon>Pyrenophora</taxon>
    </lineage>
</organism>
<dbReference type="RefSeq" id="XP_001940907.2">
    <property type="nucleotide sequence ID" value="XM_001940872.2"/>
</dbReference>
<dbReference type="KEGG" id="ptrr:6348883"/>
<accession>A0A834S0C1</accession>
<dbReference type="AlphaFoldDB" id="A0A834S0C1"/>
<dbReference type="GeneID" id="6348883"/>